<dbReference type="Pfam" id="PF06276">
    <property type="entry name" value="FhuF"/>
    <property type="match status" value="1"/>
</dbReference>
<evidence type="ECO:0000256" key="1">
    <source>
        <dbReference type="ARBA" id="ARBA00004924"/>
    </source>
</evidence>
<evidence type="ECO:0000313" key="6">
    <source>
        <dbReference type="Proteomes" id="UP000321157"/>
    </source>
</evidence>
<protein>
    <submittedName>
        <fullName evidence="5">Petrobactin biosynthesis protein AsbA</fullName>
    </submittedName>
</protein>
<dbReference type="InterPro" id="IPR007310">
    <property type="entry name" value="Aerobactin_biosyn_IucA/IucC_N"/>
</dbReference>
<dbReference type="Pfam" id="PF04183">
    <property type="entry name" value="IucA_IucC"/>
    <property type="match status" value="1"/>
</dbReference>
<sequence>MNHMKDIAERATIQSFLNCYLRETENYTERSPGLFGNKLFANHVHVPETVLVSSLSSQQIEIIIPVRYWSATGRHLFSFPIYYRTKESSDPQPADYVTLVSLITKELLLEQGRTDAEDEFMLRVILSCRNIRRYAESRVKDALALAEPDFSFIEAEQSLLFGHLLHPTPKSKQGISEEEERIFSPELKGKFQLHYFKAHPSIVLQDSSTGTSAADMIREEMRSDPAMEERFIEAYCRSDGFILLPAHPLQASALVEKPEVQALMDRGLLEYLGPKGRLFTATSSVRTVYSRQARYMYKFSVPIKITNSLRVNKQKELDRGVEISRLLQTEIGERLSQNHRHFHIIKDPAYLSIKLQGEESGFEVVMRENPFYQDDRNASLIAGLCQDHAYGETSRLGSIVREIAAKEERTVEEVSVDWFERYLSISLDPLIWLYEEYGIALEAHQQNSIVKLKDGYPERFYYRDNQGYYYCESKAERLAELIPGLSQKSSTICADHVAEERLRYYFFFNHLFGLINGFGTAGLVREEKLLQILRDRLDFHYRQTGETSSLLHSLLYAPGLPCKANLLTRFHDMDELVGSLEAQSVYTMIKNPLLQKVGVARE</sequence>
<comment type="similarity">
    <text evidence="2">Belongs to the IucA/IucC family.</text>
</comment>
<dbReference type="Gene3D" id="1.10.510.40">
    <property type="match status" value="1"/>
</dbReference>
<gene>
    <name evidence="5" type="ORF">ADA01nite_03760</name>
</gene>
<accession>A0A511V1Y1</accession>
<dbReference type="Proteomes" id="UP000321157">
    <property type="component" value="Unassembled WGS sequence"/>
</dbReference>
<evidence type="ECO:0000259" key="4">
    <source>
        <dbReference type="Pfam" id="PF06276"/>
    </source>
</evidence>
<dbReference type="EMBL" id="BJXX01000016">
    <property type="protein sequence ID" value="GEN32916.1"/>
    <property type="molecule type" value="Genomic_DNA"/>
</dbReference>
<dbReference type="InterPro" id="IPR022770">
    <property type="entry name" value="IucA/IucC-like_C"/>
</dbReference>
<dbReference type="PANTHER" id="PTHR34384">
    <property type="entry name" value="L-2,3-DIAMINOPROPANOATE--CITRATE LIGASE"/>
    <property type="match status" value="1"/>
</dbReference>
<dbReference type="InterPro" id="IPR037455">
    <property type="entry name" value="LucA/IucC-like"/>
</dbReference>
<keyword evidence="6" id="KW-1185">Reference proteome</keyword>
<comment type="pathway">
    <text evidence="1">Siderophore biosynthesis.</text>
</comment>
<dbReference type="AlphaFoldDB" id="A0A511V1Y1"/>
<evidence type="ECO:0000313" key="5">
    <source>
        <dbReference type="EMBL" id="GEN32916.1"/>
    </source>
</evidence>
<dbReference type="GO" id="GO:0019290">
    <property type="term" value="P:siderophore biosynthetic process"/>
    <property type="evidence" value="ECO:0007669"/>
    <property type="project" value="InterPro"/>
</dbReference>
<organism evidence="5 6">
    <name type="scientific">Aneurinibacillus danicus</name>
    <dbReference type="NCBI Taxonomy" id="267746"/>
    <lineage>
        <taxon>Bacteria</taxon>
        <taxon>Bacillati</taxon>
        <taxon>Bacillota</taxon>
        <taxon>Bacilli</taxon>
        <taxon>Bacillales</taxon>
        <taxon>Paenibacillaceae</taxon>
        <taxon>Aneurinibacillus group</taxon>
        <taxon>Aneurinibacillus</taxon>
    </lineage>
</organism>
<proteinExistence type="inferred from homology"/>
<evidence type="ECO:0000256" key="2">
    <source>
        <dbReference type="ARBA" id="ARBA00007832"/>
    </source>
</evidence>
<evidence type="ECO:0000259" key="3">
    <source>
        <dbReference type="Pfam" id="PF04183"/>
    </source>
</evidence>
<dbReference type="OrthoDB" id="2989563at2"/>
<name>A0A511V1Y1_9BACL</name>
<feature type="domain" description="Aerobactin siderophore biosynthesis IucA/IucC-like C-terminal" evidence="4">
    <location>
        <begin position="417"/>
        <end position="576"/>
    </location>
</feature>
<feature type="domain" description="Aerobactin siderophore biosynthesis IucA/IucC N-terminal" evidence="3">
    <location>
        <begin position="151"/>
        <end position="386"/>
    </location>
</feature>
<dbReference type="PANTHER" id="PTHR34384:SF5">
    <property type="entry name" value="L-2,3-DIAMINOPROPANOATE--CITRATE LIGASE"/>
    <property type="match status" value="1"/>
</dbReference>
<dbReference type="RefSeq" id="WP_146808219.1">
    <property type="nucleotide sequence ID" value="NZ_BJXX01000016.1"/>
</dbReference>
<reference evidence="5 6" key="1">
    <citation type="submission" date="2019-07" db="EMBL/GenBank/DDBJ databases">
        <title>Whole genome shotgun sequence of Aneurinibacillus danicus NBRC 102444.</title>
        <authorList>
            <person name="Hosoyama A."/>
            <person name="Uohara A."/>
            <person name="Ohji S."/>
            <person name="Ichikawa N."/>
        </authorList>
    </citation>
    <scope>NUCLEOTIDE SEQUENCE [LARGE SCALE GENOMIC DNA]</scope>
    <source>
        <strain evidence="5 6">NBRC 102444</strain>
    </source>
</reference>
<dbReference type="GO" id="GO:0016881">
    <property type="term" value="F:acid-amino acid ligase activity"/>
    <property type="evidence" value="ECO:0007669"/>
    <property type="project" value="UniProtKB-ARBA"/>
</dbReference>
<comment type="caution">
    <text evidence="5">The sequence shown here is derived from an EMBL/GenBank/DDBJ whole genome shotgun (WGS) entry which is preliminary data.</text>
</comment>